<proteinExistence type="predicted"/>
<dbReference type="Proteomes" id="UP000257144">
    <property type="component" value="Unassembled WGS sequence"/>
</dbReference>
<gene>
    <name evidence="2" type="ORF">DRW41_21280</name>
</gene>
<dbReference type="InterPro" id="IPR003594">
    <property type="entry name" value="HATPase_dom"/>
</dbReference>
<evidence type="ECO:0000313" key="2">
    <source>
        <dbReference type="EMBL" id="RDU34854.1"/>
    </source>
</evidence>
<evidence type="ECO:0000259" key="1">
    <source>
        <dbReference type="Pfam" id="PF02518"/>
    </source>
</evidence>
<name>A0A3D8GK86_9BACI</name>
<dbReference type="InterPro" id="IPR036890">
    <property type="entry name" value="HATPase_C_sf"/>
</dbReference>
<dbReference type="OrthoDB" id="9799195at2"/>
<sequence length="154" mass="16889">MVEVFEITKEISQDCLLQGHFPDKSSIKIKTEDDIMSARRIAREFSHGLGFSAFDQSRIITLISELSRNIYKYAGQGYISIETVKGPNGSKGVKIHAVDCGPGILNVNRAMEQGYSTSGSLGAGLPAIKRMADEFSIETAEGKGTYVKIIKWLN</sequence>
<dbReference type="Gene3D" id="3.30.565.10">
    <property type="entry name" value="Histidine kinase-like ATPase, C-terminal domain"/>
    <property type="match status" value="1"/>
</dbReference>
<dbReference type="GO" id="GO:0005524">
    <property type="term" value="F:ATP binding"/>
    <property type="evidence" value="ECO:0007669"/>
    <property type="project" value="UniProtKB-KW"/>
</dbReference>
<keyword evidence="2" id="KW-0547">Nucleotide-binding</keyword>
<protein>
    <submittedName>
        <fullName evidence="2">ATP-binding protein</fullName>
    </submittedName>
</protein>
<feature type="domain" description="Histidine kinase/HSP90-like ATPase" evidence="1">
    <location>
        <begin position="55"/>
        <end position="149"/>
    </location>
</feature>
<dbReference type="Pfam" id="PF02518">
    <property type="entry name" value="HATPase_c"/>
    <property type="match status" value="1"/>
</dbReference>
<dbReference type="EMBL" id="QNQT01000017">
    <property type="protein sequence ID" value="RDU34854.1"/>
    <property type="molecule type" value="Genomic_DNA"/>
</dbReference>
<organism evidence="2 3">
    <name type="scientific">Neobacillus piezotolerans</name>
    <dbReference type="NCBI Taxonomy" id="2259171"/>
    <lineage>
        <taxon>Bacteria</taxon>
        <taxon>Bacillati</taxon>
        <taxon>Bacillota</taxon>
        <taxon>Bacilli</taxon>
        <taxon>Bacillales</taxon>
        <taxon>Bacillaceae</taxon>
        <taxon>Neobacillus</taxon>
    </lineage>
</organism>
<keyword evidence="2" id="KW-0067">ATP-binding</keyword>
<reference evidence="2 3" key="1">
    <citation type="submission" date="2018-07" db="EMBL/GenBank/DDBJ databases">
        <title>Bacillus sp. YLB-04 draft genome sequence.</title>
        <authorList>
            <person name="Yu L."/>
            <person name="Tang X."/>
        </authorList>
    </citation>
    <scope>NUCLEOTIDE SEQUENCE [LARGE SCALE GENOMIC DNA]</scope>
    <source>
        <strain evidence="2 3">YLB-04</strain>
    </source>
</reference>
<accession>A0A3D8GK86</accession>
<keyword evidence="3" id="KW-1185">Reference proteome</keyword>
<evidence type="ECO:0000313" key="3">
    <source>
        <dbReference type="Proteomes" id="UP000257144"/>
    </source>
</evidence>
<dbReference type="AlphaFoldDB" id="A0A3D8GK86"/>
<comment type="caution">
    <text evidence="2">The sequence shown here is derived from an EMBL/GenBank/DDBJ whole genome shotgun (WGS) entry which is preliminary data.</text>
</comment>
<dbReference type="SUPFAM" id="SSF55874">
    <property type="entry name" value="ATPase domain of HSP90 chaperone/DNA topoisomerase II/histidine kinase"/>
    <property type="match status" value="1"/>
</dbReference>
<dbReference type="CDD" id="cd16934">
    <property type="entry name" value="HATPase_RsbT-like"/>
    <property type="match status" value="1"/>
</dbReference>